<dbReference type="RefSeq" id="WP_209996906.1">
    <property type="nucleotide sequence ID" value="NZ_BAAAJY010000003.1"/>
</dbReference>
<dbReference type="Proteomes" id="UP001296993">
    <property type="component" value="Unassembled WGS sequence"/>
</dbReference>
<keyword evidence="2" id="KW-1185">Reference proteome</keyword>
<evidence type="ECO:0000313" key="2">
    <source>
        <dbReference type="Proteomes" id="UP001296993"/>
    </source>
</evidence>
<comment type="caution">
    <text evidence="1">The sequence shown here is derived from an EMBL/GenBank/DDBJ whole genome shotgun (WGS) entry which is preliminary data.</text>
</comment>
<gene>
    <name evidence="1" type="ORF">JOF47_001427</name>
</gene>
<proteinExistence type="predicted"/>
<name>A0ABS4XCA7_9MICC</name>
<protein>
    <submittedName>
        <fullName evidence="1">Uncharacterized protein</fullName>
    </submittedName>
</protein>
<sequence>MIEKIIPPQQIIAGSPDAANQRYEYLVITTLPHEQRSLVRGVLREHAEYGKWELMRSCLYQGGGQKYWMRRRVMRVNPTLNIRA</sequence>
<dbReference type="Pfam" id="PF18963">
    <property type="entry name" value="DUF5703"/>
    <property type="match status" value="1"/>
</dbReference>
<evidence type="ECO:0000313" key="1">
    <source>
        <dbReference type="EMBL" id="MBP2385916.1"/>
    </source>
</evidence>
<dbReference type="EMBL" id="JAGIOF010000001">
    <property type="protein sequence ID" value="MBP2385916.1"/>
    <property type="molecule type" value="Genomic_DNA"/>
</dbReference>
<dbReference type="InterPro" id="IPR043758">
    <property type="entry name" value="DUF5703"/>
</dbReference>
<accession>A0ABS4XCA7</accession>
<organism evidence="1 2">
    <name type="scientific">Paeniglutamicibacter kerguelensis</name>
    <dbReference type="NCBI Taxonomy" id="254788"/>
    <lineage>
        <taxon>Bacteria</taxon>
        <taxon>Bacillati</taxon>
        <taxon>Actinomycetota</taxon>
        <taxon>Actinomycetes</taxon>
        <taxon>Micrococcales</taxon>
        <taxon>Micrococcaceae</taxon>
        <taxon>Paeniglutamicibacter</taxon>
    </lineage>
</organism>
<reference evidence="1 2" key="1">
    <citation type="submission" date="2021-03" db="EMBL/GenBank/DDBJ databases">
        <title>Sequencing the genomes of 1000 actinobacteria strains.</title>
        <authorList>
            <person name="Klenk H.-P."/>
        </authorList>
    </citation>
    <scope>NUCLEOTIDE SEQUENCE [LARGE SCALE GENOMIC DNA]</scope>
    <source>
        <strain evidence="1 2">DSM 15797</strain>
    </source>
</reference>